<evidence type="ECO:0000313" key="2">
    <source>
        <dbReference type="EMBL" id="TFJ82850.1"/>
    </source>
</evidence>
<dbReference type="AlphaFoldDB" id="A0A4D9CUG2"/>
<dbReference type="SUPFAM" id="SSF51197">
    <property type="entry name" value="Clavaminate synthase-like"/>
    <property type="match status" value="1"/>
</dbReference>
<dbReference type="Gene3D" id="2.60.120.620">
    <property type="entry name" value="q2cbj1_9rhob like domain"/>
    <property type="match status" value="1"/>
</dbReference>
<comment type="cofactor">
    <cofactor evidence="1">
        <name>Fe cation</name>
        <dbReference type="ChEBI" id="CHEBI:24875"/>
    </cofactor>
</comment>
<proteinExistence type="predicted"/>
<evidence type="ECO:0008006" key="4">
    <source>
        <dbReference type="Google" id="ProtNLM"/>
    </source>
</evidence>
<evidence type="ECO:0000313" key="3">
    <source>
        <dbReference type="Proteomes" id="UP000355283"/>
    </source>
</evidence>
<dbReference type="Pfam" id="PF05721">
    <property type="entry name" value="PhyH"/>
    <property type="match status" value="1"/>
</dbReference>
<accession>A0A4D9CUG2</accession>
<name>A0A4D9CUG2_9STRA</name>
<evidence type="ECO:0000256" key="1">
    <source>
        <dbReference type="ARBA" id="ARBA00001962"/>
    </source>
</evidence>
<sequence length="246" mass="27754">MKDLEELPLIPSKDDGAARRQGKTYKITTEDKEAFLTNGYIRLPGVLTEEECAKLEQVFDAFMEGKVQVPGKDFCDMSQKFGVPFEAWRLVNAMLPREYYPSLQEDNVLEARAHSIAQQLLGEDMALDYDQFLMKRPSRDGEANGAVFAWHQDQAYWPQQTPDFRTATVSLALNEASRENGCLRVVPGSHREKKLRAHRPLLAGRDDAHALTVDLVEGDRVLYLPLRTGDVTVHDERIVHGSGESP</sequence>
<protein>
    <recommendedName>
        <fullName evidence="4">Phytanoyl-CoA dioxygenase family protein</fullName>
    </recommendedName>
</protein>
<organism evidence="2 3">
    <name type="scientific">Nannochloropsis salina CCMP1776</name>
    <dbReference type="NCBI Taxonomy" id="1027361"/>
    <lineage>
        <taxon>Eukaryota</taxon>
        <taxon>Sar</taxon>
        <taxon>Stramenopiles</taxon>
        <taxon>Ochrophyta</taxon>
        <taxon>Eustigmatophyceae</taxon>
        <taxon>Eustigmatales</taxon>
        <taxon>Monodopsidaceae</taxon>
        <taxon>Microchloropsis</taxon>
        <taxon>Microchloropsis salina</taxon>
    </lineage>
</organism>
<gene>
    <name evidence="2" type="ORF">NSK_005857</name>
</gene>
<dbReference type="PANTHER" id="PTHR20883:SF46">
    <property type="entry name" value="PHYTANOYL-COA HYDROXYLASE"/>
    <property type="match status" value="1"/>
</dbReference>
<reference evidence="2 3" key="1">
    <citation type="submission" date="2019-01" db="EMBL/GenBank/DDBJ databases">
        <title>Nuclear Genome Assembly of the Microalgal Biofuel strain Nannochloropsis salina CCMP1776.</title>
        <authorList>
            <person name="Hovde B."/>
        </authorList>
    </citation>
    <scope>NUCLEOTIDE SEQUENCE [LARGE SCALE GENOMIC DNA]</scope>
    <source>
        <strain evidence="2 3">CCMP1776</strain>
    </source>
</reference>
<dbReference type="EMBL" id="SDOX01000093">
    <property type="protein sequence ID" value="TFJ82850.1"/>
    <property type="molecule type" value="Genomic_DNA"/>
</dbReference>
<comment type="caution">
    <text evidence="2">The sequence shown here is derived from an EMBL/GenBank/DDBJ whole genome shotgun (WGS) entry which is preliminary data.</text>
</comment>
<dbReference type="OrthoDB" id="445007at2759"/>
<dbReference type="PANTHER" id="PTHR20883">
    <property type="entry name" value="PHYTANOYL-COA DIOXYGENASE DOMAIN CONTAINING 1"/>
    <property type="match status" value="1"/>
</dbReference>
<keyword evidence="3" id="KW-1185">Reference proteome</keyword>
<dbReference type="InterPro" id="IPR008775">
    <property type="entry name" value="Phytyl_CoA_dOase-like"/>
</dbReference>
<dbReference type="Proteomes" id="UP000355283">
    <property type="component" value="Unassembled WGS sequence"/>
</dbReference>